<feature type="domain" description="LarA-like N-terminal" evidence="1">
    <location>
        <begin position="8"/>
        <end position="206"/>
    </location>
</feature>
<dbReference type="Gene3D" id="3.40.50.11440">
    <property type="match status" value="1"/>
</dbReference>
<dbReference type="InterPro" id="IPR048068">
    <property type="entry name" value="LarA-like"/>
</dbReference>
<accession>A0A841L1R2</accession>
<protein>
    <submittedName>
        <fullName evidence="3">Nickel-dependent lactate racemase</fullName>
    </submittedName>
</protein>
<name>A0A841L1R2_9FIRM</name>
<dbReference type="Pfam" id="PF09861">
    <property type="entry name" value="Lar_N"/>
    <property type="match status" value="1"/>
</dbReference>
<sequence length="429" mass="47029">MKTYPMKYGTEVISVSVPEKNLLGVIKSQSDYIKKHEEEVILDALQNPIESPRLGEIVSPGDKICIVISDITRAWQKMSFYLPYVVEELNQAGIPDESIVFLCATGSHRGQTKEEHALLLGEKLSKRFEVIDHDCRDQDNMIYVGTTSFGTPVKVNKIAMDCDHILLTGAVVYHDLAGWGGGKKSILPGISAYESIMANHSLSLNPIVGTGLNPKVRCGNALDNPLYLDMVEAAEFVKPSFLLNVIMDDQGNIGKAVAGHYLKAHEVGQQLVEGMDGIAISKKADLVISSAGGYPKDIELYQASKALINAKNAAKKGGSIILLSQCVEGFGHDEVEQIIVNYDSNQEREAALRVDYTVARYTGYLISEIAAAYDVILVSQMSPKTLEKINIQIVSTLEEALQIVYTKKGMDLQTYLIPYGANTLPKMNE</sequence>
<evidence type="ECO:0000259" key="2">
    <source>
        <dbReference type="Pfam" id="PF21113"/>
    </source>
</evidence>
<dbReference type="RefSeq" id="WP_184313135.1">
    <property type="nucleotide sequence ID" value="NZ_JACHEN010000041.1"/>
</dbReference>
<dbReference type="EMBL" id="JACHEN010000041">
    <property type="protein sequence ID" value="MBB6218558.1"/>
    <property type="molecule type" value="Genomic_DNA"/>
</dbReference>
<feature type="domain" description="Lactate racemase C-terminal" evidence="2">
    <location>
        <begin position="282"/>
        <end position="421"/>
    </location>
</feature>
<evidence type="ECO:0000313" key="4">
    <source>
        <dbReference type="Proteomes" id="UP000579281"/>
    </source>
</evidence>
<dbReference type="InterPro" id="IPR048520">
    <property type="entry name" value="LarA_C"/>
</dbReference>
<evidence type="ECO:0000313" key="3">
    <source>
        <dbReference type="EMBL" id="MBB6218558.1"/>
    </source>
</evidence>
<reference evidence="3 4" key="1">
    <citation type="submission" date="2020-08" db="EMBL/GenBank/DDBJ databases">
        <title>Genomic Encyclopedia of Type Strains, Phase IV (KMG-IV): sequencing the most valuable type-strain genomes for metagenomic binning, comparative biology and taxonomic classification.</title>
        <authorList>
            <person name="Goeker M."/>
        </authorList>
    </citation>
    <scope>NUCLEOTIDE SEQUENCE [LARGE SCALE GENOMIC DNA]</scope>
    <source>
        <strain evidence="3 4">DSM 103526</strain>
    </source>
</reference>
<keyword evidence="4" id="KW-1185">Reference proteome</keyword>
<dbReference type="NCBIfam" id="NF033504">
    <property type="entry name" value="Ni_dep_LarA"/>
    <property type="match status" value="1"/>
</dbReference>
<dbReference type="InterPro" id="IPR043166">
    <property type="entry name" value="LarA-like_C"/>
</dbReference>
<organism evidence="3 4">
    <name type="scientific">Anaerosolibacter carboniphilus</name>
    <dbReference type="NCBI Taxonomy" id="1417629"/>
    <lineage>
        <taxon>Bacteria</taxon>
        <taxon>Bacillati</taxon>
        <taxon>Bacillota</taxon>
        <taxon>Clostridia</taxon>
        <taxon>Peptostreptococcales</taxon>
        <taxon>Thermotaleaceae</taxon>
        <taxon>Anaerosolibacter</taxon>
    </lineage>
</organism>
<proteinExistence type="predicted"/>
<dbReference type="Proteomes" id="UP000579281">
    <property type="component" value="Unassembled WGS sequence"/>
</dbReference>
<dbReference type="GO" id="GO:0050043">
    <property type="term" value="F:lactate racemase activity"/>
    <property type="evidence" value="ECO:0007669"/>
    <property type="project" value="InterPro"/>
</dbReference>
<evidence type="ECO:0000259" key="1">
    <source>
        <dbReference type="Pfam" id="PF09861"/>
    </source>
</evidence>
<dbReference type="InterPro" id="IPR018657">
    <property type="entry name" value="LarA-like_N"/>
</dbReference>
<dbReference type="PANTHER" id="PTHR33171">
    <property type="entry name" value="LAR_N DOMAIN-CONTAINING PROTEIN"/>
    <property type="match status" value="1"/>
</dbReference>
<dbReference type="Gene3D" id="3.90.226.30">
    <property type="match status" value="1"/>
</dbReference>
<comment type="caution">
    <text evidence="3">The sequence shown here is derived from an EMBL/GenBank/DDBJ whole genome shotgun (WGS) entry which is preliminary data.</text>
</comment>
<dbReference type="PANTHER" id="PTHR33171:SF17">
    <property type="entry name" value="LARA-LIKE N-TERMINAL DOMAIN-CONTAINING PROTEIN"/>
    <property type="match status" value="1"/>
</dbReference>
<dbReference type="InterPro" id="IPR047926">
    <property type="entry name" value="Ni_dep_LarA"/>
</dbReference>
<dbReference type="Pfam" id="PF21113">
    <property type="entry name" value="LarA_C"/>
    <property type="match status" value="1"/>
</dbReference>
<dbReference type="AlphaFoldDB" id="A0A841L1R2"/>
<gene>
    <name evidence="3" type="ORF">HNQ80_004732</name>
</gene>